<dbReference type="GO" id="GO:0016491">
    <property type="term" value="F:oxidoreductase activity"/>
    <property type="evidence" value="ECO:0007669"/>
    <property type="project" value="UniProtKB-KW"/>
</dbReference>
<dbReference type="InterPro" id="IPR050416">
    <property type="entry name" value="FAD-linked_Oxidoreductase"/>
</dbReference>
<dbReference type="PROSITE" id="PS51387">
    <property type="entry name" value="FAD_PCMH"/>
    <property type="match status" value="1"/>
</dbReference>
<evidence type="ECO:0000313" key="7">
    <source>
        <dbReference type="Proteomes" id="UP000053617"/>
    </source>
</evidence>
<organism evidence="6 7">
    <name type="scientific">Rhinocladiella mackenziei CBS 650.93</name>
    <dbReference type="NCBI Taxonomy" id="1442369"/>
    <lineage>
        <taxon>Eukaryota</taxon>
        <taxon>Fungi</taxon>
        <taxon>Dikarya</taxon>
        <taxon>Ascomycota</taxon>
        <taxon>Pezizomycotina</taxon>
        <taxon>Eurotiomycetes</taxon>
        <taxon>Chaetothyriomycetidae</taxon>
        <taxon>Chaetothyriales</taxon>
        <taxon>Herpotrichiellaceae</taxon>
        <taxon>Rhinocladiella</taxon>
    </lineage>
</organism>
<dbReference type="InterPro" id="IPR016166">
    <property type="entry name" value="FAD-bd_PCMH"/>
</dbReference>
<evidence type="ECO:0000256" key="4">
    <source>
        <dbReference type="ARBA" id="ARBA00023002"/>
    </source>
</evidence>
<accession>A0A0D2IVY7</accession>
<dbReference type="RefSeq" id="XP_013277345.1">
    <property type="nucleotide sequence ID" value="XM_013421891.1"/>
</dbReference>
<dbReference type="STRING" id="1442369.A0A0D2IVY7"/>
<evidence type="ECO:0000256" key="3">
    <source>
        <dbReference type="ARBA" id="ARBA00022827"/>
    </source>
</evidence>
<dbReference type="PANTHER" id="PTHR42973:SF54">
    <property type="entry name" value="FAD-BINDING PCMH-TYPE DOMAIN-CONTAINING PROTEIN"/>
    <property type="match status" value="1"/>
</dbReference>
<sequence>MFAVRSGGHNSNPGFASVGDSGVLLDLGSLNQITLSKDKDFVSLGPRAKWDQVYGELEKNKLTVVGGRVVGVGVGGLIIGGGMSHFSNAWGMVCDHVKNMEVVLANSRIVQANENENSDLFRALKGGGANFGIVTRFDLYTNPEYQVWYSTKMYSVEDKDRVVKAAIEVQQAMDEDDRIGFYLTVGTEFFCGWHVVQGTEFPAVFHAFDGIKPMAVPVPETVGTQ</sequence>
<dbReference type="Gene3D" id="3.30.465.10">
    <property type="match status" value="1"/>
</dbReference>
<dbReference type="OrthoDB" id="2151789at2759"/>
<evidence type="ECO:0000256" key="1">
    <source>
        <dbReference type="ARBA" id="ARBA00005466"/>
    </source>
</evidence>
<comment type="similarity">
    <text evidence="1">Belongs to the oxygen-dependent FAD-linked oxidoreductase family.</text>
</comment>
<dbReference type="Pfam" id="PF01565">
    <property type="entry name" value="FAD_binding_4"/>
    <property type="match status" value="1"/>
</dbReference>
<keyword evidence="4" id="KW-0560">Oxidoreductase</keyword>
<evidence type="ECO:0000259" key="5">
    <source>
        <dbReference type="PROSITE" id="PS51387"/>
    </source>
</evidence>
<dbReference type="Proteomes" id="UP000053617">
    <property type="component" value="Unassembled WGS sequence"/>
</dbReference>
<dbReference type="InterPro" id="IPR016169">
    <property type="entry name" value="FAD-bd_PCMH_sub2"/>
</dbReference>
<protein>
    <recommendedName>
        <fullName evidence="5">FAD-binding PCMH-type domain-containing protein</fullName>
    </recommendedName>
</protein>
<reference evidence="6 7" key="1">
    <citation type="submission" date="2015-01" db="EMBL/GenBank/DDBJ databases">
        <title>The Genome Sequence of Rhinocladiella mackenzie CBS 650.93.</title>
        <authorList>
            <consortium name="The Broad Institute Genomics Platform"/>
            <person name="Cuomo C."/>
            <person name="de Hoog S."/>
            <person name="Gorbushina A."/>
            <person name="Stielow B."/>
            <person name="Teixiera M."/>
            <person name="Abouelleil A."/>
            <person name="Chapman S.B."/>
            <person name="Priest M."/>
            <person name="Young S.K."/>
            <person name="Wortman J."/>
            <person name="Nusbaum C."/>
            <person name="Birren B."/>
        </authorList>
    </citation>
    <scope>NUCLEOTIDE SEQUENCE [LARGE SCALE GENOMIC DNA]</scope>
    <source>
        <strain evidence="6 7">CBS 650.93</strain>
    </source>
</reference>
<evidence type="ECO:0000313" key="6">
    <source>
        <dbReference type="EMBL" id="KIX10209.1"/>
    </source>
</evidence>
<dbReference type="EMBL" id="KN847475">
    <property type="protein sequence ID" value="KIX10209.1"/>
    <property type="molecule type" value="Genomic_DNA"/>
</dbReference>
<dbReference type="GeneID" id="25289361"/>
<dbReference type="GO" id="GO:0071949">
    <property type="term" value="F:FAD binding"/>
    <property type="evidence" value="ECO:0007669"/>
    <property type="project" value="InterPro"/>
</dbReference>
<feature type="domain" description="FAD-binding PCMH-type" evidence="5">
    <location>
        <begin position="1"/>
        <end position="144"/>
    </location>
</feature>
<dbReference type="HOGENOM" id="CLU_1230496_0_0_1"/>
<dbReference type="InterPro" id="IPR036318">
    <property type="entry name" value="FAD-bd_PCMH-like_sf"/>
</dbReference>
<dbReference type="SUPFAM" id="SSF56176">
    <property type="entry name" value="FAD-binding/transporter-associated domain-like"/>
    <property type="match status" value="1"/>
</dbReference>
<proteinExistence type="inferred from homology"/>
<keyword evidence="3" id="KW-0274">FAD</keyword>
<dbReference type="PANTHER" id="PTHR42973">
    <property type="entry name" value="BINDING OXIDOREDUCTASE, PUTATIVE (AFU_ORTHOLOGUE AFUA_1G17690)-RELATED"/>
    <property type="match status" value="1"/>
</dbReference>
<gene>
    <name evidence="6" type="ORF">Z518_01290</name>
</gene>
<dbReference type="AlphaFoldDB" id="A0A0D2IVY7"/>
<dbReference type="VEuPathDB" id="FungiDB:Z518_01290"/>
<dbReference type="InterPro" id="IPR006094">
    <property type="entry name" value="Oxid_FAD_bind_N"/>
</dbReference>
<evidence type="ECO:0000256" key="2">
    <source>
        <dbReference type="ARBA" id="ARBA00022630"/>
    </source>
</evidence>
<name>A0A0D2IVY7_9EURO</name>
<keyword evidence="7" id="KW-1185">Reference proteome</keyword>
<keyword evidence="2" id="KW-0285">Flavoprotein</keyword>